<protein>
    <recommendedName>
        <fullName evidence="3">Phage protein Gp19/Gp15/Gp42</fullName>
    </recommendedName>
</protein>
<keyword evidence="2" id="KW-1185">Reference proteome</keyword>
<dbReference type="EMBL" id="CP006841">
    <property type="protein sequence ID" value="ALA68450.1"/>
    <property type="molecule type" value="Genomic_DNA"/>
</dbReference>
<proteinExistence type="predicted"/>
<name>A0A0K2H323_9CORY</name>
<sequence>MAKFLTSLRAVWPDADSAEQVRLERLVDRAEALIVQRFPTTLRRVEDGSLSVTVVAGVVEDMVNRAVASQDRGGVEKLAYPEVTMEWGSGGAGSGSLLYLTTDELLALTPPEPSAAFTVYRRARPSW</sequence>
<dbReference type="Proteomes" id="UP000058446">
    <property type="component" value="Chromosome"/>
</dbReference>
<accession>A0A0K2H323</accession>
<organism evidence="1 2">
    <name type="scientific">Corynebacterium lactis RW2-5</name>
    <dbReference type="NCBI Taxonomy" id="1408189"/>
    <lineage>
        <taxon>Bacteria</taxon>
        <taxon>Bacillati</taxon>
        <taxon>Actinomycetota</taxon>
        <taxon>Actinomycetes</taxon>
        <taxon>Mycobacteriales</taxon>
        <taxon>Corynebacteriaceae</taxon>
        <taxon>Corynebacterium</taxon>
    </lineage>
</organism>
<evidence type="ECO:0000313" key="1">
    <source>
        <dbReference type="EMBL" id="ALA68450.1"/>
    </source>
</evidence>
<dbReference type="PATRIC" id="fig|1408189.4.peg.686"/>
<gene>
    <name evidence="1" type="ORF">CLAC_03435</name>
</gene>
<evidence type="ECO:0008006" key="3">
    <source>
        <dbReference type="Google" id="ProtNLM"/>
    </source>
</evidence>
<dbReference type="AlphaFoldDB" id="A0A0K2H323"/>
<evidence type="ECO:0000313" key="2">
    <source>
        <dbReference type="Proteomes" id="UP000058446"/>
    </source>
</evidence>
<reference evidence="1 2" key="1">
    <citation type="submission" date="2013-10" db="EMBL/GenBank/DDBJ databases">
        <title>Complete genome sequence of Corynebacterium lactis DSM 45799(T), isolated from raw cow milk.</title>
        <authorList>
            <person name="Ruckert C."/>
            <person name="Albersmeier A."/>
            <person name="Lipski A."/>
            <person name="Kalinowski J."/>
        </authorList>
    </citation>
    <scope>NUCLEOTIDE SEQUENCE [LARGE SCALE GENOMIC DNA]</scope>
    <source>
        <strain evidence="1 2">RW2-5</strain>
    </source>
</reference>
<dbReference type="KEGG" id="clw:CLAC_03435"/>
<dbReference type="STRING" id="1408189.CLAC_03435"/>
<dbReference type="OrthoDB" id="4423303at2"/>
<dbReference type="RefSeq" id="WP_053411692.1">
    <property type="nucleotide sequence ID" value="NZ_CP006841.1"/>
</dbReference>